<comment type="similarity">
    <text evidence="3">Belongs to the SmpB family.</text>
</comment>
<comment type="function">
    <text evidence="3">Required for rescue of stalled ribosomes mediated by trans-translation. Binds to transfer-messenger RNA (tmRNA), required for stable association of tmRNA with ribosomes. tmRNA and SmpB together mimic tRNA shape, replacing the anticodon stem-loop with SmpB. tmRNA is encoded by the ssrA gene; the 2 termini fold to resemble tRNA(Ala) and it encodes a 'tag peptide', a short internal open reading frame. During trans-translation Ala-aminoacylated tmRNA acts like a tRNA, entering the A-site of stalled ribosomes, displacing the stalled mRNA. The ribosome then switches to translate the ORF on the tmRNA; the nascent peptide is terminated with the 'tag peptide' encoded by the tmRNA and targeted for degradation. The ribosome is freed to recommence translation, which seems to be the essential function of trans-translation.</text>
</comment>
<proteinExistence type="inferred from homology"/>
<keyword evidence="1 3" id="KW-0963">Cytoplasm</keyword>
<dbReference type="PANTHER" id="PTHR30308:SF2">
    <property type="entry name" value="SSRA-BINDING PROTEIN"/>
    <property type="match status" value="1"/>
</dbReference>
<dbReference type="PANTHER" id="PTHR30308">
    <property type="entry name" value="TMRNA-BINDING COMPONENT OF TRANS-TRANSLATION TAGGING COMPLEX"/>
    <property type="match status" value="1"/>
</dbReference>
<gene>
    <name evidence="3 4" type="primary">smpB</name>
    <name evidence="4" type="ORF">SAP269_11970</name>
</gene>
<keyword evidence="2 3" id="KW-0694">RNA-binding</keyword>
<evidence type="ECO:0000313" key="4">
    <source>
        <dbReference type="EMBL" id="BET38608.1"/>
    </source>
</evidence>
<dbReference type="Gene3D" id="2.40.280.10">
    <property type="match status" value="1"/>
</dbReference>
<sequence>MKLLLYNIIIKFMKIMVETMKIIAKNKKAYFNYELLEKLEVGIVLTGSEIKSIRLGNVSLQDSYVTFSNNEAYIINMNINTYKFTTSYILDPLRKRKLLLNAREIKKIQQEQKQKNLTVVPTMIYLNSKSRAKLEIALARGKKNYDKRETIKNRDAVRKIKK</sequence>
<dbReference type="Pfam" id="PF01668">
    <property type="entry name" value="SmpB"/>
    <property type="match status" value="1"/>
</dbReference>
<dbReference type="NCBIfam" id="NF003843">
    <property type="entry name" value="PRK05422.1"/>
    <property type="match status" value="1"/>
</dbReference>
<dbReference type="NCBIfam" id="TIGR00086">
    <property type="entry name" value="smpB"/>
    <property type="match status" value="1"/>
</dbReference>
<dbReference type="HAMAP" id="MF_00023">
    <property type="entry name" value="SmpB"/>
    <property type="match status" value="1"/>
</dbReference>
<evidence type="ECO:0000313" key="5">
    <source>
        <dbReference type="Proteomes" id="UP001473424"/>
    </source>
</evidence>
<dbReference type="InterPro" id="IPR023620">
    <property type="entry name" value="SmpB"/>
</dbReference>
<keyword evidence="5" id="KW-1185">Reference proteome</keyword>
<dbReference type="InterPro" id="IPR000037">
    <property type="entry name" value="SsrA-bd_prot"/>
</dbReference>
<evidence type="ECO:0000256" key="2">
    <source>
        <dbReference type="ARBA" id="ARBA00022884"/>
    </source>
</evidence>
<comment type="subcellular location">
    <subcellularLocation>
        <location evidence="3">Cytoplasm</location>
    </subcellularLocation>
    <text evidence="3">The tmRNA-SmpB complex associates with stalled 70S ribosomes.</text>
</comment>
<protein>
    <recommendedName>
        <fullName evidence="3">SsrA-binding protein</fullName>
    </recommendedName>
    <alternativeName>
        <fullName evidence="3">Small protein B</fullName>
    </alternativeName>
</protein>
<name>A0ABN7BUJ0_9MOLU</name>
<dbReference type="Proteomes" id="UP001473424">
    <property type="component" value="Chromosome"/>
</dbReference>
<evidence type="ECO:0000256" key="1">
    <source>
        <dbReference type="ARBA" id="ARBA00022490"/>
    </source>
</evidence>
<reference evidence="5" key="1">
    <citation type="journal article" date="2024" name="FEMS Microbiol. Lett.">
        <title>Genomic insights into Spiroplasma endosymbionts that induce male-killing and protective phenotypes in the pea aphid.</title>
        <authorList>
            <person name="Arai H."/>
            <person name="Legeai F."/>
            <person name="Kageyama D."/>
            <person name="Sugio A."/>
            <person name="Simon J.C."/>
        </authorList>
    </citation>
    <scope>NUCLEOTIDE SEQUENCE [LARGE SCALE GENOMIC DNA]</scope>
    <source>
        <strain evidence="5">sAp269</strain>
    </source>
</reference>
<accession>A0ABN7BUJ0</accession>
<dbReference type="EMBL" id="AP028955">
    <property type="protein sequence ID" value="BET38608.1"/>
    <property type="molecule type" value="Genomic_DNA"/>
</dbReference>
<dbReference type="SUPFAM" id="SSF74982">
    <property type="entry name" value="Small protein B (SmpB)"/>
    <property type="match status" value="1"/>
</dbReference>
<organism evidence="4 5">
    <name type="scientific">Spiroplasma ixodetis</name>
    <dbReference type="NCBI Taxonomy" id="2141"/>
    <lineage>
        <taxon>Bacteria</taxon>
        <taxon>Bacillati</taxon>
        <taxon>Mycoplasmatota</taxon>
        <taxon>Mollicutes</taxon>
        <taxon>Entomoplasmatales</taxon>
        <taxon>Spiroplasmataceae</taxon>
        <taxon>Spiroplasma</taxon>
    </lineage>
</organism>
<evidence type="ECO:0000256" key="3">
    <source>
        <dbReference type="HAMAP-Rule" id="MF_00023"/>
    </source>
</evidence>